<accession>A0A1J4MA55</accession>
<dbReference type="Proteomes" id="UP000186804">
    <property type="component" value="Unassembled WGS sequence"/>
</dbReference>
<gene>
    <name evidence="1" type="ORF">cand_026600</name>
</gene>
<sequence>MKYQSVLGNTNNKIEPPIYRGPEFCKRLLDLPILFSNAFAALNSLNKYIDKEWNFLNEAHNNLFNNLLCLTERVSNEIQKEQKLIIDDKHSLSNHINYPMEIQSNPVSSYNSILYSEHPNQSKEELIRSIDNHILEIKNNKDINQETISGLEYIHSQNLNKVTYSDQTIMNMRELYDDNSYSQSTMKLQISNLNNSQENIHSEVIDHSTDIQQIQNLVPEKEINNTEIMKRNYIESFEKYSKSKSDIELSFQKKSHILQELYTQLSAIIRSLEMFICVKPKLLQSNIKSLYVIKQTDIVDIEDIKKKIGIRGRPPGGRGRPLGSTKVNKKTKLLTNNKKSINISK</sequence>
<organism evidence="1 2">
    <name type="scientific">Cryptosporidium andersoni</name>
    <dbReference type="NCBI Taxonomy" id="117008"/>
    <lineage>
        <taxon>Eukaryota</taxon>
        <taxon>Sar</taxon>
        <taxon>Alveolata</taxon>
        <taxon>Apicomplexa</taxon>
        <taxon>Conoidasida</taxon>
        <taxon>Coccidia</taxon>
        <taxon>Eucoccidiorida</taxon>
        <taxon>Eimeriorina</taxon>
        <taxon>Cryptosporidiidae</taxon>
        <taxon>Cryptosporidium</taxon>
    </lineage>
</organism>
<dbReference type="GeneID" id="92366844"/>
<protein>
    <submittedName>
        <fullName evidence="1">Uncharacterized protein</fullName>
    </submittedName>
</protein>
<dbReference type="OrthoDB" id="342550at2759"/>
<comment type="caution">
    <text evidence="1">The sequence shown here is derived from an EMBL/GenBank/DDBJ whole genome shotgun (WGS) entry which is preliminary data.</text>
</comment>
<reference evidence="1 2" key="1">
    <citation type="submission" date="2016-10" db="EMBL/GenBank/DDBJ databases">
        <title>Reductive evolution of mitochondrial metabolism and differential evolution of invasion-related proteins in Cryptosporidium.</title>
        <authorList>
            <person name="Liu S."/>
            <person name="Roellig D.M."/>
            <person name="Guo Y."/>
            <person name="Li N."/>
            <person name="Frace M.A."/>
            <person name="Tang K."/>
            <person name="Zhang L."/>
            <person name="Feng Y."/>
            <person name="Xiao L."/>
        </authorList>
    </citation>
    <scope>NUCLEOTIDE SEQUENCE [LARGE SCALE GENOMIC DNA]</scope>
    <source>
        <strain evidence="1">30847</strain>
    </source>
</reference>
<dbReference type="AlphaFoldDB" id="A0A1J4MA55"/>
<name>A0A1J4MA55_9CRYT</name>
<dbReference type="RefSeq" id="XP_067066471.1">
    <property type="nucleotide sequence ID" value="XM_067212888.1"/>
</dbReference>
<evidence type="ECO:0000313" key="2">
    <source>
        <dbReference type="Proteomes" id="UP000186804"/>
    </source>
</evidence>
<proteinExistence type="predicted"/>
<evidence type="ECO:0000313" key="1">
    <source>
        <dbReference type="EMBL" id="OII71102.1"/>
    </source>
</evidence>
<keyword evidence="2" id="KW-1185">Reference proteome</keyword>
<dbReference type="EMBL" id="LRBS01000125">
    <property type="protein sequence ID" value="OII71102.1"/>
    <property type="molecule type" value="Genomic_DNA"/>
</dbReference>
<dbReference type="VEuPathDB" id="CryptoDB:cand_026600"/>